<evidence type="ECO:0000313" key="3">
    <source>
        <dbReference type="Proteomes" id="UP000199315"/>
    </source>
</evidence>
<dbReference type="AlphaFoldDB" id="A0A1D3TWC6"/>
<dbReference type="InterPro" id="IPR036237">
    <property type="entry name" value="Xyl_isomerase-like_sf"/>
</dbReference>
<dbReference type="Gene3D" id="3.20.20.150">
    <property type="entry name" value="Divalent-metal-dependent TIM barrel enzymes"/>
    <property type="match status" value="1"/>
</dbReference>
<accession>A0A1D3TWC6</accession>
<reference evidence="2 3" key="1">
    <citation type="submission" date="2016-09" db="EMBL/GenBank/DDBJ databases">
        <authorList>
            <person name="Capua I."/>
            <person name="De Benedictis P."/>
            <person name="Joannis T."/>
            <person name="Lombin L.H."/>
            <person name="Cattoli G."/>
        </authorList>
    </citation>
    <scope>NUCLEOTIDE SEQUENCE [LARGE SCALE GENOMIC DNA]</scope>
    <source>
        <strain evidence="2 3">GluBS11</strain>
    </source>
</reference>
<dbReference type="Pfam" id="PF01261">
    <property type="entry name" value="AP_endonuc_2"/>
    <property type="match status" value="1"/>
</dbReference>
<evidence type="ECO:0000313" key="2">
    <source>
        <dbReference type="EMBL" id="SCP98498.1"/>
    </source>
</evidence>
<name>A0A1D3TWC6_9FIRM</name>
<dbReference type="EMBL" id="FMKA01000021">
    <property type="protein sequence ID" value="SCP98498.1"/>
    <property type="molecule type" value="Genomic_DNA"/>
</dbReference>
<dbReference type="OrthoDB" id="1883766at2"/>
<feature type="domain" description="Xylose isomerase-like TIM barrel" evidence="1">
    <location>
        <begin position="36"/>
        <end position="174"/>
    </location>
</feature>
<dbReference type="STRING" id="1619234.SAMN05421730_102146"/>
<dbReference type="GO" id="GO:0016853">
    <property type="term" value="F:isomerase activity"/>
    <property type="evidence" value="ECO:0007669"/>
    <property type="project" value="UniProtKB-KW"/>
</dbReference>
<evidence type="ECO:0000259" key="1">
    <source>
        <dbReference type="Pfam" id="PF01261"/>
    </source>
</evidence>
<dbReference type="InterPro" id="IPR013022">
    <property type="entry name" value="Xyl_isomerase-like_TIM-brl"/>
</dbReference>
<gene>
    <name evidence="2" type="ORF">SAMN05421730_102146</name>
</gene>
<dbReference type="Proteomes" id="UP000199315">
    <property type="component" value="Unassembled WGS sequence"/>
</dbReference>
<keyword evidence="3" id="KW-1185">Reference proteome</keyword>
<sequence>MSDIKRAVSMYSLQDQYARKKMTLSDIFEYLNDLDAGLEFISDQMLKGTPEPSEESLAEWDRLVEQYKPDLVCNDIFINTCLYKNRTLTKKESVDLLIKEIKLAHRLGFKMVRLVSNTPANIIEPALPYAEKYDVVLTLEIHAGMSFDSPLTMEFIEVMKKLNSPYVGLTVDTGIFCRRHPRVSTNYFRDLGTNEEVISYIDHIFASGTDPKQFFAGVRSEGKQFPEELSLFLKTQNDFEYALFADGYEMSPFTILDEYMPYVKHIHGKIYEMTEEGVEYSIPFDELIKYLHKAGYNGYIATEYEGNRFTLPDMPILDKENVTAHQKMLKKYIDEL</sequence>
<proteinExistence type="predicted"/>
<dbReference type="RefSeq" id="WP_091235516.1">
    <property type="nucleotide sequence ID" value="NZ_FMKA01000021.1"/>
</dbReference>
<keyword evidence="2" id="KW-0413">Isomerase</keyword>
<organism evidence="2 3">
    <name type="scientific">Anaerobium acetethylicum</name>
    <dbReference type="NCBI Taxonomy" id="1619234"/>
    <lineage>
        <taxon>Bacteria</taxon>
        <taxon>Bacillati</taxon>
        <taxon>Bacillota</taxon>
        <taxon>Clostridia</taxon>
        <taxon>Lachnospirales</taxon>
        <taxon>Lachnospiraceae</taxon>
        <taxon>Anaerobium</taxon>
    </lineage>
</organism>
<dbReference type="SUPFAM" id="SSF51658">
    <property type="entry name" value="Xylose isomerase-like"/>
    <property type="match status" value="1"/>
</dbReference>
<protein>
    <submittedName>
        <fullName evidence="2">Sugar phosphate isomerase/epimerase</fullName>
    </submittedName>
</protein>